<evidence type="ECO:0000313" key="3">
    <source>
        <dbReference type="Proteomes" id="UP000053611"/>
    </source>
</evidence>
<evidence type="ECO:0000256" key="1">
    <source>
        <dbReference type="SAM" id="Phobius"/>
    </source>
</evidence>
<dbReference type="PANTHER" id="PTHR40466">
    <property type="entry name" value="EXPRESSED PROTEIN"/>
    <property type="match status" value="1"/>
</dbReference>
<feature type="transmembrane region" description="Helical" evidence="1">
    <location>
        <begin position="47"/>
        <end position="67"/>
    </location>
</feature>
<dbReference type="STRING" id="879819.A0A0J0XVI7"/>
<dbReference type="EMBL" id="KQ087183">
    <property type="protein sequence ID" value="KLT45063.1"/>
    <property type="molecule type" value="Genomic_DNA"/>
</dbReference>
<dbReference type="RefSeq" id="XP_018281554.1">
    <property type="nucleotide sequence ID" value="XM_018421184.1"/>
</dbReference>
<dbReference type="PANTHER" id="PTHR40466:SF1">
    <property type="entry name" value="FUNGAL PROTEIN"/>
    <property type="match status" value="1"/>
</dbReference>
<keyword evidence="1" id="KW-0472">Membrane</keyword>
<keyword evidence="1" id="KW-1133">Transmembrane helix</keyword>
<organism evidence="2 3">
    <name type="scientific">Cutaneotrichosporon oleaginosum</name>
    <dbReference type="NCBI Taxonomy" id="879819"/>
    <lineage>
        <taxon>Eukaryota</taxon>
        <taxon>Fungi</taxon>
        <taxon>Dikarya</taxon>
        <taxon>Basidiomycota</taxon>
        <taxon>Agaricomycotina</taxon>
        <taxon>Tremellomycetes</taxon>
        <taxon>Trichosporonales</taxon>
        <taxon>Trichosporonaceae</taxon>
        <taxon>Cutaneotrichosporon</taxon>
    </lineage>
</organism>
<dbReference type="AlphaFoldDB" id="A0A0J0XVI7"/>
<protein>
    <submittedName>
        <fullName evidence="2">Uncharacterized protein</fullName>
    </submittedName>
</protein>
<sequence>MYPTRFPFNSNQPHRLATDVDPSKLSSVRNIQQASSQVNRMARRDPALYPLSFIMVGIAAVTGYFMMSKTTETGLDRSMQARGMVNPWDDESKHEVQAGQTAAFKYRYKTRDGHMEDGYPTMNVDVRKVKGDTEHKYHTS</sequence>
<proteinExistence type="predicted"/>
<dbReference type="GeneID" id="28981787"/>
<gene>
    <name evidence="2" type="ORF">CC85DRAFT_270110</name>
</gene>
<dbReference type="Proteomes" id="UP000053611">
    <property type="component" value="Unassembled WGS sequence"/>
</dbReference>
<accession>A0A0J0XVI7</accession>
<reference evidence="2 3" key="1">
    <citation type="submission" date="2015-03" db="EMBL/GenBank/DDBJ databases">
        <title>Genomics and transcriptomics of the oil-accumulating basidiomycete yeast T. oleaginosus allow insights into substrate utilization and the diverse evolutionary trajectories of mating systems in fungi.</title>
        <authorList>
            <consortium name="DOE Joint Genome Institute"/>
            <person name="Kourist R."/>
            <person name="Kracht O."/>
            <person name="Bracharz F."/>
            <person name="Lipzen A."/>
            <person name="Nolan M."/>
            <person name="Ohm R."/>
            <person name="Grigoriev I."/>
            <person name="Sun S."/>
            <person name="Heitman J."/>
            <person name="Bruck T."/>
            <person name="Nowrousian M."/>
        </authorList>
    </citation>
    <scope>NUCLEOTIDE SEQUENCE [LARGE SCALE GENOMIC DNA]</scope>
    <source>
        <strain evidence="2 3">IBC0246</strain>
    </source>
</reference>
<keyword evidence="1" id="KW-0812">Transmembrane</keyword>
<name>A0A0J0XVI7_9TREE</name>
<dbReference type="InterPro" id="IPR039965">
    <property type="entry name" value="C3H7.08c"/>
</dbReference>
<dbReference type="OrthoDB" id="3141857at2759"/>
<evidence type="ECO:0000313" key="2">
    <source>
        <dbReference type="EMBL" id="KLT45063.1"/>
    </source>
</evidence>
<keyword evidence="3" id="KW-1185">Reference proteome</keyword>